<dbReference type="Pfam" id="PF03392">
    <property type="entry name" value="OS-D"/>
    <property type="match status" value="1"/>
</dbReference>
<dbReference type="Gene3D" id="1.10.2080.10">
    <property type="entry name" value="Insect odorant-binding protein A10/Ejaculatory bulb-specific protein 3"/>
    <property type="match status" value="1"/>
</dbReference>
<keyword evidence="1" id="KW-1185">Reference proteome</keyword>
<dbReference type="SUPFAM" id="SSF100910">
    <property type="entry name" value="Chemosensory protein Csp2"/>
    <property type="match status" value="1"/>
</dbReference>
<organism evidence="1 2">
    <name type="scientific">Spodoptera frugiperda</name>
    <name type="common">Fall armyworm</name>
    <dbReference type="NCBI Taxonomy" id="7108"/>
    <lineage>
        <taxon>Eukaryota</taxon>
        <taxon>Metazoa</taxon>
        <taxon>Ecdysozoa</taxon>
        <taxon>Arthropoda</taxon>
        <taxon>Hexapoda</taxon>
        <taxon>Insecta</taxon>
        <taxon>Pterygota</taxon>
        <taxon>Neoptera</taxon>
        <taxon>Endopterygota</taxon>
        <taxon>Lepidoptera</taxon>
        <taxon>Glossata</taxon>
        <taxon>Ditrysia</taxon>
        <taxon>Noctuoidea</taxon>
        <taxon>Noctuidae</taxon>
        <taxon>Amphipyrinae</taxon>
        <taxon>Spodoptera</taxon>
    </lineage>
</organism>
<accession>A0A9R0EI45</accession>
<evidence type="ECO:0000313" key="1">
    <source>
        <dbReference type="Proteomes" id="UP000829999"/>
    </source>
</evidence>
<dbReference type="InterPro" id="IPR036682">
    <property type="entry name" value="OS_D_A10/PebIII_sf"/>
</dbReference>
<dbReference type="InterPro" id="IPR005055">
    <property type="entry name" value="A10/PebIII"/>
</dbReference>
<dbReference type="OrthoDB" id="7274644at2759"/>
<name>A0A9R0EI45_SPOFR</name>
<reference evidence="2" key="1">
    <citation type="submission" date="2025-08" db="UniProtKB">
        <authorList>
            <consortium name="RefSeq"/>
        </authorList>
    </citation>
    <scope>IDENTIFICATION</scope>
    <source>
        <tissue evidence="2">Whole larval tissue</tissue>
    </source>
</reference>
<protein>
    <submittedName>
        <fullName evidence="2">Ejaculatory bulb-specific protein 3-like</fullName>
    </submittedName>
</protein>
<sequence length="151" mass="17138">MYGIKLDEWWLQPSIPLGHRIIHIDTKFNMNALLIAVFALAAPLAYGYDEKYDKIDVDKILGDDALFTTYINCMLDKGPCSVEHSADFRQLLPEVIATACEKCNAIQRQNVRKTVKALSEKKPDEFAQFRAKFDPKGEYEKAFSAFVIGTD</sequence>
<dbReference type="Proteomes" id="UP000829999">
    <property type="component" value="Chromosome 7"/>
</dbReference>
<dbReference type="PANTHER" id="PTHR11257">
    <property type="entry name" value="CHEMOSENSORY PROTEIN-RELATED"/>
    <property type="match status" value="1"/>
</dbReference>
<dbReference type="PANTHER" id="PTHR11257:SF13">
    <property type="entry name" value="GEO07322P1"/>
    <property type="match status" value="1"/>
</dbReference>
<dbReference type="RefSeq" id="XP_035435361.1">
    <property type="nucleotide sequence ID" value="XM_035579468.2"/>
</dbReference>
<gene>
    <name evidence="2" type="primary">LOC118266097</name>
</gene>
<dbReference type="AlphaFoldDB" id="A0A9R0EI45"/>
<dbReference type="GeneID" id="118266097"/>
<proteinExistence type="predicted"/>
<evidence type="ECO:0000313" key="2">
    <source>
        <dbReference type="RefSeq" id="XP_035435361.1"/>
    </source>
</evidence>